<dbReference type="EMBL" id="JABCKI010000001">
    <property type="protein sequence ID" value="KAG5654787.1"/>
    <property type="molecule type" value="Genomic_DNA"/>
</dbReference>
<accession>A0A9P7GXG9</accession>
<dbReference type="OrthoDB" id="6224010at2759"/>
<name>A0A9P7GXG9_9AGAR</name>
<organism evidence="1 2">
    <name type="scientific">Sphagnurus paluster</name>
    <dbReference type="NCBI Taxonomy" id="117069"/>
    <lineage>
        <taxon>Eukaryota</taxon>
        <taxon>Fungi</taxon>
        <taxon>Dikarya</taxon>
        <taxon>Basidiomycota</taxon>
        <taxon>Agaricomycotina</taxon>
        <taxon>Agaricomycetes</taxon>
        <taxon>Agaricomycetidae</taxon>
        <taxon>Agaricales</taxon>
        <taxon>Tricholomatineae</taxon>
        <taxon>Lyophyllaceae</taxon>
        <taxon>Sphagnurus</taxon>
    </lineage>
</organism>
<keyword evidence="2" id="KW-1185">Reference proteome</keyword>
<reference evidence="1" key="2">
    <citation type="submission" date="2021-10" db="EMBL/GenBank/DDBJ databases">
        <title>Phylogenomics reveals ancestral predisposition of the termite-cultivated fungus Termitomyces towards a domesticated lifestyle.</title>
        <authorList>
            <person name="Auxier B."/>
            <person name="Grum-Grzhimaylo A."/>
            <person name="Cardenas M.E."/>
            <person name="Lodge J.D."/>
            <person name="Laessoe T."/>
            <person name="Pedersen O."/>
            <person name="Smith M.E."/>
            <person name="Kuyper T.W."/>
            <person name="Franco-Molano E.A."/>
            <person name="Baroni T.J."/>
            <person name="Aanen D.K."/>
        </authorList>
    </citation>
    <scope>NUCLEOTIDE SEQUENCE</scope>
    <source>
        <strain evidence="1">D49</strain>
    </source>
</reference>
<evidence type="ECO:0000313" key="1">
    <source>
        <dbReference type="EMBL" id="KAG5654787.1"/>
    </source>
</evidence>
<dbReference type="Proteomes" id="UP000717328">
    <property type="component" value="Unassembled WGS sequence"/>
</dbReference>
<protein>
    <submittedName>
        <fullName evidence="1">Uncharacterized protein</fullName>
    </submittedName>
</protein>
<proteinExistence type="predicted"/>
<reference evidence="1" key="1">
    <citation type="submission" date="2021-02" db="EMBL/GenBank/DDBJ databases">
        <authorList>
            <person name="Nieuwenhuis M."/>
            <person name="Van De Peppel L.J.J."/>
        </authorList>
    </citation>
    <scope>NUCLEOTIDE SEQUENCE</scope>
    <source>
        <strain evidence="1">D49</strain>
    </source>
</reference>
<sequence length="61" mass="7172">MNALSRREEDTLLKTTKARALQECDAVVKALARSQWRRFAQSIFVYATRNTKNSFEPRKRL</sequence>
<comment type="caution">
    <text evidence="1">The sequence shown here is derived from an EMBL/GenBank/DDBJ whole genome shotgun (WGS) entry which is preliminary data.</text>
</comment>
<gene>
    <name evidence="1" type="ORF">H0H81_003795</name>
</gene>
<evidence type="ECO:0000313" key="2">
    <source>
        <dbReference type="Proteomes" id="UP000717328"/>
    </source>
</evidence>
<dbReference type="AlphaFoldDB" id="A0A9P7GXG9"/>